<proteinExistence type="predicted"/>
<dbReference type="AlphaFoldDB" id="A0A814M7W7"/>
<sequence>MSTDNALSSASSLHQHACLTLNQSDCLRLIRFPTTIISVVRQAILSSWHRGLQNEKEYGGAYEFKLNGNPWLGQGSVAVESRVMMMLVLSALHHHGWYLLMSTDVSKKQEGKDLLIFRAGIPPQSTSFFGVSFNEWDKLRLIGVPHDLIRAVQQTIGTSRIQDEEWVYLQTAYQFKLRGYPWTADGYETVTSRMIILDLLDCFTSLGWQLHASINMSTSHKGCHTDTWFFRRNHQ</sequence>
<organism evidence="1 2">
    <name type="scientific">Rotaria sordida</name>
    <dbReference type="NCBI Taxonomy" id="392033"/>
    <lineage>
        <taxon>Eukaryota</taxon>
        <taxon>Metazoa</taxon>
        <taxon>Spiralia</taxon>
        <taxon>Gnathifera</taxon>
        <taxon>Rotifera</taxon>
        <taxon>Eurotatoria</taxon>
        <taxon>Bdelloidea</taxon>
        <taxon>Philodinida</taxon>
        <taxon>Philodinidae</taxon>
        <taxon>Rotaria</taxon>
    </lineage>
</organism>
<name>A0A814M7W7_9BILA</name>
<dbReference type="PANTHER" id="PTHR38696:SF1">
    <property type="entry name" value="MEDIATOR OF RNA POLYMERASE II TRANSCRIPTION SUBUNIT 13"/>
    <property type="match status" value="1"/>
</dbReference>
<comment type="caution">
    <text evidence="1">The sequence shown here is derived from an EMBL/GenBank/DDBJ whole genome shotgun (WGS) entry which is preliminary data.</text>
</comment>
<evidence type="ECO:0000313" key="2">
    <source>
        <dbReference type="Proteomes" id="UP000663889"/>
    </source>
</evidence>
<dbReference type="PANTHER" id="PTHR38696">
    <property type="entry name" value="MEDIATOR OF RNA POLYMERASE II TRANSCRIPTION SUBUNIT 13"/>
    <property type="match status" value="1"/>
</dbReference>
<accession>A0A814M7W7</accession>
<dbReference type="EMBL" id="CAJNOU010000726">
    <property type="protein sequence ID" value="CAF1074008.1"/>
    <property type="molecule type" value="Genomic_DNA"/>
</dbReference>
<protein>
    <submittedName>
        <fullName evidence="1">Uncharacterized protein</fullName>
    </submittedName>
</protein>
<gene>
    <name evidence="1" type="ORF">SEV965_LOCUS14506</name>
</gene>
<reference evidence="1" key="1">
    <citation type="submission" date="2021-02" db="EMBL/GenBank/DDBJ databases">
        <authorList>
            <person name="Nowell W R."/>
        </authorList>
    </citation>
    <scope>NUCLEOTIDE SEQUENCE</scope>
</reference>
<dbReference type="Proteomes" id="UP000663889">
    <property type="component" value="Unassembled WGS sequence"/>
</dbReference>
<evidence type="ECO:0000313" key="1">
    <source>
        <dbReference type="EMBL" id="CAF1074008.1"/>
    </source>
</evidence>